<evidence type="ECO:0000313" key="3">
    <source>
        <dbReference type="Proteomes" id="UP001431209"/>
    </source>
</evidence>
<reference evidence="2 3" key="1">
    <citation type="submission" date="2024-03" db="EMBL/GenBank/DDBJ databases">
        <title>The Acrasis kona genome and developmental transcriptomes reveal deep origins of eukaryotic multicellular pathways.</title>
        <authorList>
            <person name="Sheikh S."/>
            <person name="Fu C.-J."/>
            <person name="Brown M.W."/>
            <person name="Baldauf S.L."/>
        </authorList>
    </citation>
    <scope>NUCLEOTIDE SEQUENCE [LARGE SCALE GENOMIC DNA]</scope>
    <source>
        <strain evidence="2 3">ATCC MYA-3509</strain>
    </source>
</reference>
<accession>A0AAW2YJU5</accession>
<keyword evidence="3" id="KW-1185">Reference proteome</keyword>
<feature type="region of interest" description="Disordered" evidence="1">
    <location>
        <begin position="1"/>
        <end position="41"/>
    </location>
</feature>
<name>A0AAW2YJU5_9EUKA</name>
<sequence length="110" mass="12841">MDKHTDKRRTRPQTNSDSEESEDVITSTYTELTSRTTSYGKKMRTRNDVNCDASEPSVLIGSDPQPSEEMETLKKLNYMILSESDMKRELENLEKVMLHKQLKIEKRLFP</sequence>
<protein>
    <submittedName>
        <fullName evidence="2">Uncharacterized protein</fullName>
    </submittedName>
</protein>
<comment type="caution">
    <text evidence="2">The sequence shown here is derived from an EMBL/GenBank/DDBJ whole genome shotgun (WGS) entry which is preliminary data.</text>
</comment>
<feature type="compositionally biased region" description="Basic residues" evidence="1">
    <location>
        <begin position="1"/>
        <end position="11"/>
    </location>
</feature>
<dbReference type="AlphaFoldDB" id="A0AAW2YJU5"/>
<evidence type="ECO:0000256" key="1">
    <source>
        <dbReference type="SAM" id="MobiDB-lite"/>
    </source>
</evidence>
<dbReference type="EMBL" id="JAOPGA020000158">
    <property type="protein sequence ID" value="KAL0477279.1"/>
    <property type="molecule type" value="Genomic_DNA"/>
</dbReference>
<feature type="compositionally biased region" description="Low complexity" evidence="1">
    <location>
        <begin position="26"/>
        <end position="38"/>
    </location>
</feature>
<gene>
    <name evidence="2" type="ORF">AKO1_005498</name>
</gene>
<organism evidence="2 3">
    <name type="scientific">Acrasis kona</name>
    <dbReference type="NCBI Taxonomy" id="1008807"/>
    <lineage>
        <taxon>Eukaryota</taxon>
        <taxon>Discoba</taxon>
        <taxon>Heterolobosea</taxon>
        <taxon>Tetramitia</taxon>
        <taxon>Eutetramitia</taxon>
        <taxon>Acrasidae</taxon>
        <taxon>Acrasis</taxon>
    </lineage>
</organism>
<dbReference type="Proteomes" id="UP001431209">
    <property type="component" value="Unassembled WGS sequence"/>
</dbReference>
<evidence type="ECO:0000313" key="2">
    <source>
        <dbReference type="EMBL" id="KAL0477279.1"/>
    </source>
</evidence>
<proteinExistence type="predicted"/>